<gene>
    <name evidence="2" type="ORF">COOX1_1631</name>
</gene>
<accession>A0A6F9E7N4</accession>
<evidence type="ECO:0000313" key="2">
    <source>
        <dbReference type="EMBL" id="CAB3392879.1"/>
    </source>
</evidence>
<dbReference type="EMBL" id="LR792683">
    <property type="protein sequence ID" value="CAB3392879.1"/>
    <property type="molecule type" value="Genomic_DNA"/>
</dbReference>
<reference evidence="2 3" key="1">
    <citation type="submission" date="2020-04" db="EMBL/GenBank/DDBJ databases">
        <authorList>
            <person name="Hogendoorn C."/>
        </authorList>
    </citation>
    <scope>NUCLEOTIDE SEQUENCE [LARGE SCALE GENOMIC DNA]</scope>
    <source>
        <strain evidence="2">COOX1</strain>
    </source>
</reference>
<sequence length="117" mass="13047">MSVVSPSPPHLVQFTHPDYNGSPRRPQNPFFVRRPHPPVNSPLIPAHRLWYANVYRIFIALRDDTTQGHAREVKFGGRIAEPGGGSTVGDQFSPFHYGFGELDVDPDLTDNAVRLGD</sequence>
<protein>
    <submittedName>
        <fullName evidence="2">Uncharacterized protein</fullName>
    </submittedName>
</protein>
<name>A0A6F9E7N4_9BACL</name>
<dbReference type="Proteomes" id="UP000502196">
    <property type="component" value="Chromosome"/>
</dbReference>
<feature type="region of interest" description="Disordered" evidence="1">
    <location>
        <begin position="1"/>
        <end position="34"/>
    </location>
</feature>
<evidence type="ECO:0000313" key="3">
    <source>
        <dbReference type="Proteomes" id="UP000502196"/>
    </source>
</evidence>
<proteinExistence type="predicted"/>
<evidence type="ECO:0000256" key="1">
    <source>
        <dbReference type="SAM" id="MobiDB-lite"/>
    </source>
</evidence>
<organism evidence="2 3">
    <name type="scientific">Kyrpidia spormannii</name>
    <dbReference type="NCBI Taxonomy" id="2055160"/>
    <lineage>
        <taxon>Bacteria</taxon>
        <taxon>Bacillati</taxon>
        <taxon>Bacillota</taxon>
        <taxon>Bacilli</taxon>
        <taxon>Bacillales</taxon>
        <taxon>Alicyclobacillaceae</taxon>
        <taxon>Kyrpidia</taxon>
    </lineage>
</organism>
<dbReference type="AlphaFoldDB" id="A0A6F9E7N4"/>